<sequence>MAEITHFKLLLAVYPECIYEKISRLFMADPPIQIIHQPPAIQTPLLPPTQNNNTNHHNHHHQPNQETNADLNQSLKGLEIFLTFLGFNQSSVLSFLVSWTVFILIGGLLPVLILELSKCSGCDKYQIKDFELDIVASQACLAAVSLACLSLNLRKYGVRKFLFVDRCNAHILARFSHQYVQQIKDSFRLLVFWSLPCFILKVVREVIRISYIQHESWWLSTTILLGMTLSWSYVSTISLTASIIFHLVCNLQVIHFDDYAKLLERESDVLLFIEEHIRLRYHLSKISHKFRIFLLLQFCVVTAGQIVTLFQITGYSGIITVINGGDFAVSSVVQVVGIILCLHAATKISHRAQGIASVVSRWHALATCGSGDSSHMRVSNSAGNLEAPNPLNSLQITYSESDLESADYIAMPTNTQLASYMSSYHKRQAFGMD</sequence>
<dbReference type="FunCoup" id="B9RMJ6">
    <property type="interactions" value="165"/>
</dbReference>
<feature type="compositionally biased region" description="Low complexity" evidence="1">
    <location>
        <begin position="45"/>
        <end position="55"/>
    </location>
</feature>
<accession>B9RMJ6</accession>
<name>B9RMJ6_RICCO</name>
<dbReference type="EMBL" id="EQ973789">
    <property type="protein sequence ID" value="EEF47519.1"/>
    <property type="molecule type" value="Genomic_DNA"/>
</dbReference>
<keyword evidence="2" id="KW-0812">Transmembrane</keyword>
<feature type="region of interest" description="Disordered" evidence="1">
    <location>
        <begin position="45"/>
        <end position="67"/>
    </location>
</feature>
<feature type="transmembrane region" description="Helical" evidence="2">
    <location>
        <begin position="318"/>
        <end position="342"/>
    </location>
</feature>
<organism evidence="3 4">
    <name type="scientific">Ricinus communis</name>
    <name type="common">Castor bean</name>
    <dbReference type="NCBI Taxonomy" id="3988"/>
    <lineage>
        <taxon>Eukaryota</taxon>
        <taxon>Viridiplantae</taxon>
        <taxon>Streptophyta</taxon>
        <taxon>Embryophyta</taxon>
        <taxon>Tracheophyta</taxon>
        <taxon>Spermatophyta</taxon>
        <taxon>Magnoliopsida</taxon>
        <taxon>eudicotyledons</taxon>
        <taxon>Gunneridae</taxon>
        <taxon>Pentapetalae</taxon>
        <taxon>rosids</taxon>
        <taxon>fabids</taxon>
        <taxon>Malpighiales</taxon>
        <taxon>Euphorbiaceae</taxon>
        <taxon>Acalyphoideae</taxon>
        <taxon>Acalypheae</taxon>
        <taxon>Ricinus</taxon>
    </lineage>
</organism>
<evidence type="ECO:0000313" key="3">
    <source>
        <dbReference type="EMBL" id="EEF47519.1"/>
    </source>
</evidence>
<dbReference type="Proteomes" id="UP000008311">
    <property type="component" value="Unassembled WGS sequence"/>
</dbReference>
<feature type="transmembrane region" description="Helical" evidence="2">
    <location>
        <begin position="134"/>
        <end position="153"/>
    </location>
</feature>
<dbReference type="eggNOG" id="ENOG502QUH7">
    <property type="taxonomic scope" value="Eukaryota"/>
</dbReference>
<reference evidence="4" key="1">
    <citation type="journal article" date="2010" name="Nat. Biotechnol.">
        <title>Draft genome sequence of the oilseed species Ricinus communis.</title>
        <authorList>
            <person name="Chan A.P."/>
            <person name="Crabtree J."/>
            <person name="Zhao Q."/>
            <person name="Lorenzi H."/>
            <person name="Orvis J."/>
            <person name="Puiu D."/>
            <person name="Melake-Berhan A."/>
            <person name="Jones K.M."/>
            <person name="Redman J."/>
            <person name="Chen G."/>
            <person name="Cahoon E.B."/>
            <person name="Gedil M."/>
            <person name="Stanke M."/>
            <person name="Haas B.J."/>
            <person name="Wortman J.R."/>
            <person name="Fraser-Liggett C.M."/>
            <person name="Ravel J."/>
            <person name="Rabinowicz P.D."/>
        </authorList>
    </citation>
    <scope>NUCLEOTIDE SEQUENCE [LARGE SCALE GENOMIC DNA]</scope>
    <source>
        <strain evidence="4">cv. Hale</strain>
    </source>
</reference>
<gene>
    <name evidence="3" type="ORF">RCOM_1081180</name>
</gene>
<dbReference type="InterPro" id="IPR021924">
    <property type="entry name" value="DUF3537"/>
</dbReference>
<feature type="transmembrane region" description="Helical" evidence="2">
    <location>
        <begin position="290"/>
        <end position="312"/>
    </location>
</feature>
<keyword evidence="2" id="KW-0472">Membrane</keyword>
<keyword evidence="2" id="KW-1133">Transmembrane helix</keyword>
<dbReference type="STRING" id="3988.B9RMJ6"/>
<dbReference type="PANTHER" id="PTHR31963">
    <property type="entry name" value="RAS GUANINE NUCLEOTIDE EXCHANGE FACTOR K"/>
    <property type="match status" value="1"/>
</dbReference>
<keyword evidence="4" id="KW-1185">Reference proteome</keyword>
<feature type="transmembrane region" description="Helical" evidence="2">
    <location>
        <begin position="223"/>
        <end position="248"/>
    </location>
</feature>
<dbReference type="Pfam" id="PF12056">
    <property type="entry name" value="DUF3537"/>
    <property type="match status" value="1"/>
</dbReference>
<proteinExistence type="predicted"/>
<dbReference type="PANTHER" id="PTHR31963:SF2">
    <property type="entry name" value="ZINC FINGER CONSTANS-LIKE PROTEIN (DUF3537)"/>
    <property type="match status" value="1"/>
</dbReference>
<evidence type="ECO:0000256" key="1">
    <source>
        <dbReference type="SAM" id="MobiDB-lite"/>
    </source>
</evidence>
<evidence type="ECO:0000256" key="2">
    <source>
        <dbReference type="SAM" id="Phobius"/>
    </source>
</evidence>
<dbReference type="AlphaFoldDB" id="B9RMJ6"/>
<feature type="transmembrane region" description="Helical" evidence="2">
    <location>
        <begin position="92"/>
        <end position="114"/>
    </location>
</feature>
<dbReference type="InParanoid" id="B9RMJ6"/>
<evidence type="ECO:0000313" key="4">
    <source>
        <dbReference type="Proteomes" id="UP000008311"/>
    </source>
</evidence>
<protein>
    <submittedName>
        <fullName evidence="3">Uncharacterized protein</fullName>
    </submittedName>
</protein>
<feature type="transmembrane region" description="Helical" evidence="2">
    <location>
        <begin position="186"/>
        <end position="203"/>
    </location>
</feature>